<feature type="chain" id="PRO_5003370635" description="Transcobalamin-like C-terminal domain-containing protein" evidence="1">
    <location>
        <begin position="27"/>
        <end position="158"/>
    </location>
</feature>
<feature type="domain" description="Transcobalamin-like C-terminal" evidence="2">
    <location>
        <begin position="71"/>
        <end position="146"/>
    </location>
</feature>
<dbReference type="PATRIC" id="fig|1036673.3.peg.1740"/>
<gene>
    <name evidence="3" type="ordered locus">KNP414_01945</name>
</gene>
<dbReference type="KEGG" id="pms:KNP414_01945"/>
<dbReference type="Pfam" id="PF14478">
    <property type="entry name" value="DUF4430"/>
    <property type="match status" value="1"/>
</dbReference>
<feature type="signal peptide" evidence="1">
    <location>
        <begin position="1"/>
        <end position="26"/>
    </location>
</feature>
<evidence type="ECO:0000256" key="1">
    <source>
        <dbReference type="SAM" id="SignalP"/>
    </source>
</evidence>
<protein>
    <recommendedName>
        <fullName evidence="2">Transcobalamin-like C-terminal domain-containing protein</fullName>
    </recommendedName>
</protein>
<accession>F8FRE9</accession>
<dbReference type="Proteomes" id="UP000006620">
    <property type="component" value="Chromosome"/>
</dbReference>
<reference evidence="3 4" key="2">
    <citation type="journal article" date="2013" name="Genome Announc.">
        <title>Genome Sequence of Growth-Improving Paenibacillus mucilaginosus Strain KNP414.</title>
        <authorList>
            <person name="Lu J.J."/>
            <person name="Wang J.F."/>
            <person name="Hu X.F."/>
        </authorList>
    </citation>
    <scope>NUCLEOTIDE SEQUENCE [LARGE SCALE GENOMIC DNA]</scope>
    <source>
        <strain evidence="3 4">KNP414</strain>
    </source>
</reference>
<proteinExistence type="predicted"/>
<evidence type="ECO:0000259" key="2">
    <source>
        <dbReference type="Pfam" id="PF14478"/>
    </source>
</evidence>
<dbReference type="RefSeq" id="WP_013915668.1">
    <property type="nucleotide sequence ID" value="NC_015690.1"/>
</dbReference>
<reference evidence="4" key="1">
    <citation type="submission" date="2011-06" db="EMBL/GenBank/DDBJ databases">
        <title>Complete genome sequence of Paenibacillus mucilaginosus KNP414.</title>
        <authorList>
            <person name="Wang J."/>
            <person name="Hu S."/>
            <person name="Hu X."/>
            <person name="Zhang B."/>
            <person name="Dong D."/>
            <person name="Zhang S."/>
            <person name="Zhao K."/>
            <person name="Wu D."/>
        </authorList>
    </citation>
    <scope>NUCLEOTIDE SEQUENCE [LARGE SCALE GENOMIC DNA]</scope>
    <source>
        <strain evidence="4">KNP414</strain>
    </source>
</reference>
<keyword evidence="1" id="KW-0732">Signal</keyword>
<dbReference type="AlphaFoldDB" id="F8FRE9"/>
<dbReference type="PROSITE" id="PS51257">
    <property type="entry name" value="PROKAR_LIPOPROTEIN"/>
    <property type="match status" value="1"/>
</dbReference>
<dbReference type="InterPro" id="IPR027954">
    <property type="entry name" value="Transcobalamin-like_C"/>
</dbReference>
<sequence length="158" mass="16663">MKRCILLLGLAAALMLSGCGSGEQQAAEPAVPAQPASAEAPAPAPAALTIRITGDGAREILKETSVSFQDGATVLEVLKQAAKANKLQMEYQGKGAYAYVQGIDNLYEFDHGPKSGWVYKVNGQAPSEGAGAYKLQAGDRIEWFYTLDLGEDVGAKMK</sequence>
<name>F8FRE9_PAEMK</name>
<evidence type="ECO:0000313" key="4">
    <source>
        <dbReference type="Proteomes" id="UP000006620"/>
    </source>
</evidence>
<dbReference type="Gene3D" id="2.170.130.30">
    <property type="match status" value="1"/>
</dbReference>
<evidence type="ECO:0000313" key="3">
    <source>
        <dbReference type="EMBL" id="AEI40506.1"/>
    </source>
</evidence>
<dbReference type="EMBL" id="CP002869">
    <property type="protein sequence ID" value="AEI40506.1"/>
    <property type="molecule type" value="Genomic_DNA"/>
</dbReference>
<dbReference type="HOGENOM" id="CLU_1872348_0_0_9"/>
<organism evidence="3 4">
    <name type="scientific">Paenibacillus mucilaginosus (strain KNP414)</name>
    <dbReference type="NCBI Taxonomy" id="1036673"/>
    <lineage>
        <taxon>Bacteria</taxon>
        <taxon>Bacillati</taxon>
        <taxon>Bacillota</taxon>
        <taxon>Bacilli</taxon>
        <taxon>Bacillales</taxon>
        <taxon>Paenibacillaceae</taxon>
        <taxon>Paenibacillus</taxon>
    </lineage>
</organism>